<protein>
    <recommendedName>
        <fullName evidence="2">NADH dehydrogenase [ubiquinone] 1 alpha subcomplex subunit 9, mitochondrial</fullName>
    </recommendedName>
    <alternativeName>
        <fullName evidence="4">Complex I-39kD</fullName>
    </alternativeName>
    <alternativeName>
        <fullName evidence="3">NADH-ubiquinone oxidoreductase 39 kDa subunit</fullName>
    </alternativeName>
</protein>
<dbReference type="AlphaFoldDB" id="A0A8K0NU90"/>
<dbReference type="InterPro" id="IPR001509">
    <property type="entry name" value="Epimerase_deHydtase"/>
</dbReference>
<dbReference type="EMBL" id="KZ308115">
    <property type="protein sequence ID" value="KAG8221842.1"/>
    <property type="molecule type" value="Genomic_DNA"/>
</dbReference>
<evidence type="ECO:0000256" key="3">
    <source>
        <dbReference type="ARBA" id="ARBA00042000"/>
    </source>
</evidence>
<dbReference type="Pfam" id="PF01370">
    <property type="entry name" value="Epimerase"/>
    <property type="match status" value="1"/>
</dbReference>
<dbReference type="PANTHER" id="PTHR12126">
    <property type="entry name" value="NADH-UBIQUINONE OXIDOREDUCTASE 39 KDA SUBUNIT-RELATED"/>
    <property type="match status" value="1"/>
</dbReference>
<organism evidence="7 8">
    <name type="scientific">Ladona fulva</name>
    <name type="common">Scarce chaser dragonfly</name>
    <name type="synonym">Libellula fulva</name>
    <dbReference type="NCBI Taxonomy" id="123851"/>
    <lineage>
        <taxon>Eukaryota</taxon>
        <taxon>Metazoa</taxon>
        <taxon>Ecdysozoa</taxon>
        <taxon>Arthropoda</taxon>
        <taxon>Hexapoda</taxon>
        <taxon>Insecta</taxon>
        <taxon>Pterygota</taxon>
        <taxon>Palaeoptera</taxon>
        <taxon>Odonata</taxon>
        <taxon>Epiprocta</taxon>
        <taxon>Anisoptera</taxon>
        <taxon>Libelluloidea</taxon>
        <taxon>Libellulidae</taxon>
        <taxon>Ladona</taxon>
    </lineage>
</organism>
<reference evidence="7" key="2">
    <citation type="submission" date="2017-10" db="EMBL/GenBank/DDBJ databases">
        <title>Ladona fulva Genome sequencing and assembly.</title>
        <authorList>
            <person name="Murali S."/>
            <person name="Richards S."/>
            <person name="Bandaranaike D."/>
            <person name="Bellair M."/>
            <person name="Blankenburg K."/>
            <person name="Chao H."/>
            <person name="Dinh H."/>
            <person name="Doddapaneni H."/>
            <person name="Dugan-Rocha S."/>
            <person name="Elkadiri S."/>
            <person name="Gnanaolivu R."/>
            <person name="Hernandez B."/>
            <person name="Skinner E."/>
            <person name="Javaid M."/>
            <person name="Lee S."/>
            <person name="Li M."/>
            <person name="Ming W."/>
            <person name="Munidasa M."/>
            <person name="Muniz J."/>
            <person name="Nguyen L."/>
            <person name="Hughes D."/>
            <person name="Osuji N."/>
            <person name="Pu L.-L."/>
            <person name="Puazo M."/>
            <person name="Qu C."/>
            <person name="Quiroz J."/>
            <person name="Raj R."/>
            <person name="Weissenberger G."/>
            <person name="Xin Y."/>
            <person name="Zou X."/>
            <person name="Han Y."/>
            <person name="Worley K."/>
            <person name="Muzny D."/>
            <person name="Gibbs R."/>
        </authorList>
    </citation>
    <scope>NUCLEOTIDE SEQUENCE</scope>
    <source>
        <strain evidence="7">Sampled in the wild</strain>
    </source>
</reference>
<evidence type="ECO:0000256" key="1">
    <source>
        <dbReference type="ARBA" id="ARBA00038501"/>
    </source>
</evidence>
<dbReference type="Gene3D" id="3.40.50.720">
    <property type="entry name" value="NAD(P)-binding Rossmann-like Domain"/>
    <property type="match status" value="1"/>
</dbReference>
<comment type="subunit">
    <text evidence="5">Complex I is composed of 45 different subunits. This a component of the hydrophobic protein fraction. Interacts with BLOC1S1. Interacts with SLC2A4. Interacts with CLOCK. Interacts with RAB5IF.</text>
</comment>
<sequence length="371" mass="42574">MAALALQQSLQIVRNGHHPLAAVGVTCMNYSTDVRPIKNFNLATLKRGTGGRSSFNGIVATVLGASGFIGRYVCNKLGKLGTQIIIPYRGDQSDVHRLKVVGDLGQVLFFPYNVRDEDSLRKVMKYSNVVINLIGRDWETKRFKFDDVNVKCAATVARIAKEMNVEKLVHVSALNASEYPQRVILPEGSKFLKTKWAGEQAVRDIFPDAIIIRPADVYGQEDRFLRYYAHIYRRTLRYMPLWERGENTIKQPVFVSDLATAIVNAIQDRDAVGQVYQAVGPKRYQLGELVDWFHRVMRKDESWGYKRIDLRWDLPFQLRITLTEKICPSWPLGYLGWDKMERVPWELAPFRANLYYDEELGEFQPPAPPKF</sequence>
<proteinExistence type="inferred from homology"/>
<dbReference type="InterPro" id="IPR036291">
    <property type="entry name" value="NAD(P)-bd_dom_sf"/>
</dbReference>
<dbReference type="SUPFAM" id="SSF51735">
    <property type="entry name" value="NAD(P)-binding Rossmann-fold domains"/>
    <property type="match status" value="1"/>
</dbReference>
<dbReference type="Proteomes" id="UP000792457">
    <property type="component" value="Unassembled WGS sequence"/>
</dbReference>
<reference evidence="7" key="1">
    <citation type="submission" date="2013-04" db="EMBL/GenBank/DDBJ databases">
        <authorList>
            <person name="Qu J."/>
            <person name="Murali S.C."/>
            <person name="Bandaranaike D."/>
            <person name="Bellair M."/>
            <person name="Blankenburg K."/>
            <person name="Chao H."/>
            <person name="Dinh H."/>
            <person name="Doddapaneni H."/>
            <person name="Downs B."/>
            <person name="Dugan-Rocha S."/>
            <person name="Elkadiri S."/>
            <person name="Gnanaolivu R.D."/>
            <person name="Hernandez B."/>
            <person name="Javaid M."/>
            <person name="Jayaseelan J.C."/>
            <person name="Lee S."/>
            <person name="Li M."/>
            <person name="Ming W."/>
            <person name="Munidasa M."/>
            <person name="Muniz J."/>
            <person name="Nguyen L."/>
            <person name="Ongeri F."/>
            <person name="Osuji N."/>
            <person name="Pu L.-L."/>
            <person name="Puazo M."/>
            <person name="Qu C."/>
            <person name="Quiroz J."/>
            <person name="Raj R."/>
            <person name="Weissenberger G."/>
            <person name="Xin Y."/>
            <person name="Zou X."/>
            <person name="Han Y."/>
            <person name="Richards S."/>
            <person name="Worley K."/>
            <person name="Muzny D."/>
            <person name="Gibbs R."/>
        </authorList>
    </citation>
    <scope>NUCLEOTIDE SEQUENCE</scope>
    <source>
        <strain evidence="7">Sampled in the wild</strain>
    </source>
</reference>
<dbReference type="CDD" id="cd05271">
    <property type="entry name" value="NDUFA9_like_SDR_a"/>
    <property type="match status" value="1"/>
</dbReference>
<gene>
    <name evidence="7" type="ORF">J437_LFUL003218</name>
</gene>
<dbReference type="InterPro" id="IPR051207">
    <property type="entry name" value="ComplexI_NDUFA9_subunit"/>
</dbReference>
<keyword evidence="8" id="KW-1185">Reference proteome</keyword>
<evidence type="ECO:0000256" key="4">
    <source>
        <dbReference type="ARBA" id="ARBA00043145"/>
    </source>
</evidence>
<comment type="similarity">
    <text evidence="1">Belongs to the complex I NDUFA9 subunit family.</text>
</comment>
<accession>A0A8K0NU90</accession>
<evidence type="ECO:0000259" key="6">
    <source>
        <dbReference type="Pfam" id="PF01370"/>
    </source>
</evidence>
<name>A0A8K0NU90_LADFU</name>
<dbReference type="OrthoDB" id="275457at2759"/>
<dbReference type="GO" id="GO:0005739">
    <property type="term" value="C:mitochondrion"/>
    <property type="evidence" value="ECO:0007669"/>
    <property type="project" value="TreeGrafter"/>
</dbReference>
<dbReference type="GO" id="GO:0044877">
    <property type="term" value="F:protein-containing complex binding"/>
    <property type="evidence" value="ECO:0007669"/>
    <property type="project" value="TreeGrafter"/>
</dbReference>
<dbReference type="PANTHER" id="PTHR12126:SF11">
    <property type="entry name" value="NADH DEHYDROGENASE [UBIQUINONE] 1 ALPHA SUBCOMPLEX SUBUNIT 9, MITOCHONDRIAL"/>
    <property type="match status" value="1"/>
</dbReference>
<comment type="caution">
    <text evidence="7">The sequence shown here is derived from an EMBL/GenBank/DDBJ whole genome shotgun (WGS) entry which is preliminary data.</text>
</comment>
<evidence type="ECO:0000313" key="8">
    <source>
        <dbReference type="Proteomes" id="UP000792457"/>
    </source>
</evidence>
<evidence type="ECO:0000313" key="7">
    <source>
        <dbReference type="EMBL" id="KAG8221842.1"/>
    </source>
</evidence>
<evidence type="ECO:0000256" key="2">
    <source>
        <dbReference type="ARBA" id="ARBA00040720"/>
    </source>
</evidence>
<feature type="domain" description="NAD-dependent epimerase/dehydratase" evidence="6">
    <location>
        <begin position="61"/>
        <end position="276"/>
    </location>
</feature>
<evidence type="ECO:0000256" key="5">
    <source>
        <dbReference type="ARBA" id="ARBA00046455"/>
    </source>
</evidence>
<feature type="non-terminal residue" evidence="7">
    <location>
        <position position="1"/>
    </location>
</feature>